<evidence type="ECO:0000313" key="1">
    <source>
        <dbReference type="EMBL" id="RVD77017.1"/>
    </source>
</evidence>
<gene>
    <name evidence="1" type="ORF">A9HBioS_3040</name>
</gene>
<comment type="caution">
    <text evidence="1">The sequence shown here is derived from an EMBL/GenBank/DDBJ whole genome shotgun (WGS) entry which is preliminary data.</text>
</comment>
<dbReference type="EMBL" id="MKWS01000009">
    <property type="protein sequence ID" value="RVD77017.1"/>
    <property type="molecule type" value="Genomic_DNA"/>
</dbReference>
<evidence type="ECO:0000313" key="2">
    <source>
        <dbReference type="Proteomes" id="UP000288002"/>
    </source>
</evidence>
<reference evidence="1 2" key="1">
    <citation type="submission" date="2016-10" db="EMBL/GenBank/DDBJ databases">
        <title>Search of new enzymes for the oxidation of sulfur compounds.</title>
        <authorList>
            <person name="Novo A."/>
            <person name="Moreira I.S."/>
            <person name="Castro P.M."/>
        </authorList>
    </citation>
    <scope>NUCLEOTIDE SEQUENCE [LARGE SCALE GENOMIC DNA]</scope>
    <source>
        <strain evidence="1 2">A9</strain>
    </source>
</reference>
<name>A0AA94EML4_9PSED</name>
<dbReference type="RefSeq" id="WP_164747864.1">
    <property type="nucleotide sequence ID" value="NZ_MKWS01000009.1"/>
</dbReference>
<dbReference type="Proteomes" id="UP000288002">
    <property type="component" value="Unassembled WGS sequence"/>
</dbReference>
<protein>
    <submittedName>
        <fullName evidence="1">Uncharacterized protein</fullName>
    </submittedName>
</protein>
<sequence>MSAITVTVSIKLAWWVPAYIAGVRFMSELTGLEPDIDRVQAWIMRGINFQVFDNKR</sequence>
<accession>A0AA94EML4</accession>
<proteinExistence type="predicted"/>
<organism evidence="1 2">
    <name type="scientific">Pseudomonas koreensis</name>
    <dbReference type="NCBI Taxonomy" id="198620"/>
    <lineage>
        <taxon>Bacteria</taxon>
        <taxon>Pseudomonadati</taxon>
        <taxon>Pseudomonadota</taxon>
        <taxon>Gammaproteobacteria</taxon>
        <taxon>Pseudomonadales</taxon>
        <taxon>Pseudomonadaceae</taxon>
        <taxon>Pseudomonas</taxon>
    </lineage>
</organism>
<dbReference type="AlphaFoldDB" id="A0AA94EML4"/>